<organism evidence="3 4">
    <name type="scientific">Chlorogloeopsis fritschii PCC 6912</name>
    <dbReference type="NCBI Taxonomy" id="211165"/>
    <lineage>
        <taxon>Bacteria</taxon>
        <taxon>Bacillati</taxon>
        <taxon>Cyanobacteriota</taxon>
        <taxon>Cyanophyceae</taxon>
        <taxon>Nostocales</taxon>
        <taxon>Chlorogloeopsidaceae</taxon>
        <taxon>Chlorogloeopsis</taxon>
    </lineage>
</organism>
<sequence length="535" mass="58449">MIWYFGKQSFLLAIATMLLLTAKTLASEVDERSYSSISIPSVFGNQNLNHADSLTQINAVSDLAEIRPGDWEAQYLQSLMQRYGVTETDNTFDGNQVMTRYEFAINLAATINHINKLLLAGNSQLIAQEDLETLKRLGTEFAQELEILQGRAKRLEADVRLLEAQQFSTTTKLDGEVLFAVAAVASGDKADNSGDRIANNLTFSNRVRLNFNTSFTGKDRLRTRLQARNVPEFDEVTGTDMGRLAFQGDSSNEVEMSLLEYRFPIGEQVMVYLEAVGGDLDDVVVDTLNPYLSGSGSGSISRFAQRNPIYRQGEGAGVGIIYNFSNSLSLSLGYVADDAEVNDPKIGFAKGKYGAIAQLTLQPSKNTGVGLTYIRSYNNQDTGTGSRRANDPFNDESDAITADSFGLETAIALNPNLNLAGWVGFTLATAEDLPNNPMANIVNWALTLALIDVGTEGSIVGIAIGQPPKVTSNDFEVAGEAYKDEDSSWHLEAFWRYQASDNIAITPGLLVVTNPESDRDNNTIYIGTIRTTFSF</sequence>
<proteinExistence type="inferred from homology"/>
<comment type="similarity">
    <text evidence="1 2">Belongs to the OprB family.</text>
</comment>
<dbReference type="AlphaFoldDB" id="A0A3S1A215"/>
<protein>
    <recommendedName>
        <fullName evidence="5">Porin</fullName>
    </recommendedName>
</protein>
<dbReference type="Proteomes" id="UP000268857">
    <property type="component" value="Unassembled WGS sequence"/>
</dbReference>
<dbReference type="EMBL" id="RSCJ01000016">
    <property type="protein sequence ID" value="RUR77893.1"/>
    <property type="molecule type" value="Genomic_DNA"/>
</dbReference>
<keyword evidence="2" id="KW-0732">Signal</keyword>
<reference evidence="3 4" key="1">
    <citation type="journal article" date="2019" name="Genome Biol. Evol.">
        <title>Day and night: Metabolic profiles and evolutionary relationships of six axenic non-marine cyanobacteria.</title>
        <authorList>
            <person name="Will S.E."/>
            <person name="Henke P."/>
            <person name="Boedeker C."/>
            <person name="Huang S."/>
            <person name="Brinkmann H."/>
            <person name="Rohde M."/>
            <person name="Jarek M."/>
            <person name="Friedl T."/>
            <person name="Seufert S."/>
            <person name="Schumacher M."/>
            <person name="Overmann J."/>
            <person name="Neumann-Schaal M."/>
            <person name="Petersen J."/>
        </authorList>
    </citation>
    <scope>NUCLEOTIDE SEQUENCE [LARGE SCALE GENOMIC DNA]</scope>
    <source>
        <strain evidence="3 4">PCC 6912</strain>
    </source>
</reference>
<dbReference type="GO" id="GO:0016020">
    <property type="term" value="C:membrane"/>
    <property type="evidence" value="ECO:0007669"/>
    <property type="project" value="InterPro"/>
</dbReference>
<dbReference type="RefSeq" id="WP_016876557.1">
    <property type="nucleotide sequence ID" value="NZ_AJLN01000145.1"/>
</dbReference>
<feature type="signal peptide" evidence="2">
    <location>
        <begin position="1"/>
        <end position="26"/>
    </location>
</feature>
<dbReference type="OrthoDB" id="474791at2"/>
<evidence type="ECO:0000256" key="2">
    <source>
        <dbReference type="RuleBase" id="RU363072"/>
    </source>
</evidence>
<dbReference type="Pfam" id="PF04966">
    <property type="entry name" value="OprB"/>
    <property type="match status" value="1"/>
</dbReference>
<evidence type="ECO:0000313" key="4">
    <source>
        <dbReference type="Proteomes" id="UP000268857"/>
    </source>
</evidence>
<dbReference type="PANTHER" id="PTHR43308:SF1">
    <property type="entry name" value="OUTER MEMBRANE PROTEIN ALPHA"/>
    <property type="match status" value="1"/>
</dbReference>
<accession>A0A3S1A215</accession>
<dbReference type="InterPro" id="IPR047684">
    <property type="entry name" value="Por_som-like"/>
</dbReference>
<dbReference type="PANTHER" id="PTHR43308">
    <property type="entry name" value="OUTER MEMBRANE PROTEIN ALPHA-RELATED"/>
    <property type="match status" value="1"/>
</dbReference>
<dbReference type="GO" id="GO:0015288">
    <property type="term" value="F:porin activity"/>
    <property type="evidence" value="ECO:0007669"/>
    <property type="project" value="InterPro"/>
</dbReference>
<name>A0A3S1A215_CHLFR</name>
<dbReference type="GO" id="GO:0008643">
    <property type="term" value="P:carbohydrate transport"/>
    <property type="evidence" value="ECO:0007669"/>
    <property type="project" value="InterPro"/>
</dbReference>
<dbReference type="InterPro" id="IPR038673">
    <property type="entry name" value="OprB_sf"/>
</dbReference>
<dbReference type="NCBIfam" id="NF033921">
    <property type="entry name" value="por_somb"/>
    <property type="match status" value="1"/>
</dbReference>
<dbReference type="STRING" id="211165.GCA_000317285_06326"/>
<dbReference type="InterPro" id="IPR007049">
    <property type="entry name" value="Carb-sel_porin_OprB"/>
</dbReference>
<evidence type="ECO:0000313" key="3">
    <source>
        <dbReference type="EMBL" id="RUR77893.1"/>
    </source>
</evidence>
<gene>
    <name evidence="3" type="ORF">PCC6912_37740</name>
</gene>
<keyword evidence="4" id="KW-1185">Reference proteome</keyword>
<evidence type="ECO:0000256" key="1">
    <source>
        <dbReference type="ARBA" id="ARBA00008769"/>
    </source>
</evidence>
<comment type="caution">
    <text evidence="3">The sequence shown here is derived from an EMBL/GenBank/DDBJ whole genome shotgun (WGS) entry which is preliminary data.</text>
</comment>
<evidence type="ECO:0008006" key="5">
    <source>
        <dbReference type="Google" id="ProtNLM"/>
    </source>
</evidence>
<dbReference type="Gene3D" id="2.40.160.180">
    <property type="entry name" value="Carbohydrate-selective porin OprB"/>
    <property type="match status" value="1"/>
</dbReference>
<feature type="chain" id="PRO_5018380070" description="Porin" evidence="2">
    <location>
        <begin position="27"/>
        <end position="535"/>
    </location>
</feature>
<dbReference type="InterPro" id="IPR051465">
    <property type="entry name" value="Cell_Envelope_Struct_Comp"/>
</dbReference>